<dbReference type="Proteomes" id="UP000244005">
    <property type="component" value="Unassembled WGS sequence"/>
</dbReference>
<protein>
    <submittedName>
        <fullName evidence="2">Uncharacterized protein</fullName>
    </submittedName>
</protein>
<accession>A0A2R6WVK9</accession>
<feature type="region of interest" description="Disordered" evidence="1">
    <location>
        <begin position="1"/>
        <end position="129"/>
    </location>
</feature>
<evidence type="ECO:0000256" key="1">
    <source>
        <dbReference type="SAM" id="MobiDB-lite"/>
    </source>
</evidence>
<keyword evidence="3" id="KW-1185">Reference proteome</keyword>
<feature type="compositionally biased region" description="Basic and acidic residues" evidence="1">
    <location>
        <begin position="30"/>
        <end position="59"/>
    </location>
</feature>
<reference evidence="3" key="1">
    <citation type="journal article" date="2017" name="Cell">
        <title>Insights into land plant evolution garnered from the Marchantia polymorpha genome.</title>
        <authorList>
            <person name="Bowman J.L."/>
            <person name="Kohchi T."/>
            <person name="Yamato K.T."/>
            <person name="Jenkins J."/>
            <person name="Shu S."/>
            <person name="Ishizaki K."/>
            <person name="Yamaoka S."/>
            <person name="Nishihama R."/>
            <person name="Nakamura Y."/>
            <person name="Berger F."/>
            <person name="Adam C."/>
            <person name="Aki S.S."/>
            <person name="Althoff F."/>
            <person name="Araki T."/>
            <person name="Arteaga-Vazquez M.A."/>
            <person name="Balasubrmanian S."/>
            <person name="Barry K."/>
            <person name="Bauer D."/>
            <person name="Boehm C.R."/>
            <person name="Briginshaw L."/>
            <person name="Caballero-Perez J."/>
            <person name="Catarino B."/>
            <person name="Chen F."/>
            <person name="Chiyoda S."/>
            <person name="Chovatia M."/>
            <person name="Davies K.M."/>
            <person name="Delmans M."/>
            <person name="Demura T."/>
            <person name="Dierschke T."/>
            <person name="Dolan L."/>
            <person name="Dorantes-Acosta A.E."/>
            <person name="Eklund D.M."/>
            <person name="Florent S.N."/>
            <person name="Flores-Sandoval E."/>
            <person name="Fujiyama A."/>
            <person name="Fukuzawa H."/>
            <person name="Galik B."/>
            <person name="Grimanelli D."/>
            <person name="Grimwood J."/>
            <person name="Grossniklaus U."/>
            <person name="Hamada T."/>
            <person name="Haseloff J."/>
            <person name="Hetherington A.J."/>
            <person name="Higo A."/>
            <person name="Hirakawa Y."/>
            <person name="Hundley H.N."/>
            <person name="Ikeda Y."/>
            <person name="Inoue K."/>
            <person name="Inoue S.I."/>
            <person name="Ishida S."/>
            <person name="Jia Q."/>
            <person name="Kakita M."/>
            <person name="Kanazawa T."/>
            <person name="Kawai Y."/>
            <person name="Kawashima T."/>
            <person name="Kennedy M."/>
            <person name="Kinose K."/>
            <person name="Kinoshita T."/>
            <person name="Kohara Y."/>
            <person name="Koide E."/>
            <person name="Komatsu K."/>
            <person name="Kopischke S."/>
            <person name="Kubo M."/>
            <person name="Kyozuka J."/>
            <person name="Lagercrantz U."/>
            <person name="Lin S.S."/>
            <person name="Lindquist E."/>
            <person name="Lipzen A.M."/>
            <person name="Lu C.W."/>
            <person name="De Luna E."/>
            <person name="Martienssen R.A."/>
            <person name="Minamino N."/>
            <person name="Mizutani M."/>
            <person name="Mizutani M."/>
            <person name="Mochizuki N."/>
            <person name="Monte I."/>
            <person name="Mosher R."/>
            <person name="Nagasaki H."/>
            <person name="Nakagami H."/>
            <person name="Naramoto S."/>
            <person name="Nishitani K."/>
            <person name="Ohtani M."/>
            <person name="Okamoto T."/>
            <person name="Okumura M."/>
            <person name="Phillips J."/>
            <person name="Pollak B."/>
            <person name="Reinders A."/>
            <person name="Rovekamp M."/>
            <person name="Sano R."/>
            <person name="Sawa S."/>
            <person name="Schmid M.W."/>
            <person name="Shirakawa M."/>
            <person name="Solano R."/>
            <person name="Spunde A."/>
            <person name="Suetsugu N."/>
            <person name="Sugano S."/>
            <person name="Sugiyama A."/>
            <person name="Sun R."/>
            <person name="Suzuki Y."/>
            <person name="Takenaka M."/>
            <person name="Takezawa D."/>
            <person name="Tomogane H."/>
            <person name="Tsuzuki M."/>
            <person name="Ueda T."/>
            <person name="Umeda M."/>
            <person name="Ward J.M."/>
            <person name="Watanabe Y."/>
            <person name="Yazaki K."/>
            <person name="Yokoyama R."/>
            <person name="Yoshitake Y."/>
            <person name="Yotsui I."/>
            <person name="Zachgo S."/>
            <person name="Schmutz J."/>
        </authorList>
    </citation>
    <scope>NUCLEOTIDE SEQUENCE [LARGE SCALE GENOMIC DNA]</scope>
    <source>
        <strain evidence="3">Tak-1</strain>
    </source>
</reference>
<dbReference type="EMBL" id="KZ772726">
    <property type="protein sequence ID" value="PTQ37891.1"/>
    <property type="molecule type" value="Genomic_DNA"/>
</dbReference>
<sequence length="129" mass="14320">MLGVGRRKRFDRNSEESKSRGAVGSSSGEDTARRREDERRELLSSRRSNDHETTSDTRRPLGSGRARSLLAQTKRRGPQEMSANDKKKGKKTPRALRGRKQLSLVALGFDRHRTRDPAGGGRAPVNAAP</sequence>
<evidence type="ECO:0000313" key="3">
    <source>
        <dbReference type="Proteomes" id="UP000244005"/>
    </source>
</evidence>
<proteinExistence type="predicted"/>
<evidence type="ECO:0000313" key="2">
    <source>
        <dbReference type="EMBL" id="PTQ37891.1"/>
    </source>
</evidence>
<gene>
    <name evidence="2" type="ORF">MARPO_0054s0009</name>
</gene>
<organism evidence="2 3">
    <name type="scientific">Marchantia polymorpha</name>
    <name type="common">Common liverwort</name>
    <name type="synonym">Marchantia aquatica</name>
    <dbReference type="NCBI Taxonomy" id="3197"/>
    <lineage>
        <taxon>Eukaryota</taxon>
        <taxon>Viridiplantae</taxon>
        <taxon>Streptophyta</taxon>
        <taxon>Embryophyta</taxon>
        <taxon>Marchantiophyta</taxon>
        <taxon>Marchantiopsida</taxon>
        <taxon>Marchantiidae</taxon>
        <taxon>Marchantiales</taxon>
        <taxon>Marchantiaceae</taxon>
        <taxon>Marchantia</taxon>
    </lineage>
</organism>
<feature type="compositionally biased region" description="Basic residues" evidence="1">
    <location>
        <begin position="87"/>
        <end position="100"/>
    </location>
</feature>
<dbReference type="AlphaFoldDB" id="A0A2R6WVK9"/>
<feature type="compositionally biased region" description="Basic residues" evidence="1">
    <location>
        <begin position="1"/>
        <end position="10"/>
    </location>
</feature>
<name>A0A2R6WVK9_MARPO</name>